<organism evidence="3 4">
    <name type="scientific">Bogoriella caseilytica</name>
    <dbReference type="NCBI Taxonomy" id="56055"/>
    <lineage>
        <taxon>Bacteria</taxon>
        <taxon>Bacillati</taxon>
        <taxon>Actinomycetota</taxon>
        <taxon>Actinomycetes</taxon>
        <taxon>Micrococcales</taxon>
        <taxon>Bogoriellaceae</taxon>
        <taxon>Bogoriella</taxon>
    </lineage>
</organism>
<sequence length="327" mass="36115">MPVTSVEKDLDALTMTIIADFPVPVRRLWDAYADPRQLEKFWGPPEWPATFTRHDLYPGGRSHYYMTGPDGEHAGGYWEFTAVEEGRSFETIDGFADEDGAPKTDMPTTRTVYEFSETPGGSRLTTTASFNSLEELEQLVAMGMEEGTKAAMAQIDDVLADLRSFAAGRALEAQLLNDTQVRVSRVIRGTVQQVWDAHHDPELLRRWLLGPDGWVMSEVTVANAVGQTYRYAWEPTEDVDGEPFALTGELLESDPPHREVTTESMEGIEGPPARNEQTLTAVQGGTLLSLVITYASTEMRDAILATGMTEGMEASYARLEATILEAA</sequence>
<dbReference type="SUPFAM" id="SSF55961">
    <property type="entry name" value="Bet v1-like"/>
    <property type="match status" value="2"/>
</dbReference>
<dbReference type="InterPro" id="IPR023393">
    <property type="entry name" value="START-like_dom_sf"/>
</dbReference>
<dbReference type="Pfam" id="PF08327">
    <property type="entry name" value="AHSA1"/>
    <property type="match status" value="2"/>
</dbReference>
<proteinExistence type="inferred from homology"/>
<comment type="caution">
    <text evidence="3">The sequence shown here is derived from an EMBL/GenBank/DDBJ whole genome shotgun (WGS) entry which is preliminary data.</text>
</comment>
<evidence type="ECO:0000313" key="4">
    <source>
        <dbReference type="Proteomes" id="UP000280668"/>
    </source>
</evidence>
<dbReference type="EMBL" id="RKHK01000001">
    <property type="protein sequence ID" value="ROR72808.1"/>
    <property type="molecule type" value="Genomic_DNA"/>
</dbReference>
<gene>
    <name evidence="3" type="ORF">EDD31_1168</name>
</gene>
<accession>A0A3N2BC54</accession>
<dbReference type="CDD" id="cd07814">
    <property type="entry name" value="SRPBCC_CalC_Aha1-like"/>
    <property type="match status" value="1"/>
</dbReference>
<name>A0A3N2BC54_9MICO</name>
<keyword evidence="4" id="KW-1185">Reference proteome</keyword>
<evidence type="ECO:0000256" key="1">
    <source>
        <dbReference type="ARBA" id="ARBA00006817"/>
    </source>
</evidence>
<dbReference type="AlphaFoldDB" id="A0A3N2BC54"/>
<evidence type="ECO:0000313" key="3">
    <source>
        <dbReference type="EMBL" id="ROR72808.1"/>
    </source>
</evidence>
<dbReference type="InterPro" id="IPR013538">
    <property type="entry name" value="ASHA1/2-like_C"/>
</dbReference>
<comment type="similarity">
    <text evidence="1">Belongs to the AHA1 family.</text>
</comment>
<feature type="domain" description="Activator of Hsp90 ATPase homologue 1/2-like C-terminal" evidence="2">
    <location>
        <begin position="23"/>
        <end position="159"/>
    </location>
</feature>
<feature type="domain" description="Activator of Hsp90 ATPase homologue 1/2-like C-terminal" evidence="2">
    <location>
        <begin position="190"/>
        <end position="322"/>
    </location>
</feature>
<dbReference type="RefSeq" id="WP_123303322.1">
    <property type="nucleotide sequence ID" value="NZ_RKHK01000001.1"/>
</dbReference>
<dbReference type="Proteomes" id="UP000280668">
    <property type="component" value="Unassembled WGS sequence"/>
</dbReference>
<evidence type="ECO:0000259" key="2">
    <source>
        <dbReference type="Pfam" id="PF08327"/>
    </source>
</evidence>
<reference evidence="3 4" key="1">
    <citation type="submission" date="2018-11" db="EMBL/GenBank/DDBJ databases">
        <title>Sequencing the genomes of 1000 actinobacteria strains.</title>
        <authorList>
            <person name="Klenk H.-P."/>
        </authorList>
    </citation>
    <scope>NUCLEOTIDE SEQUENCE [LARGE SCALE GENOMIC DNA]</scope>
    <source>
        <strain evidence="3 4">DSM 11294</strain>
    </source>
</reference>
<dbReference type="Gene3D" id="3.30.530.20">
    <property type="match status" value="2"/>
</dbReference>
<protein>
    <submittedName>
        <fullName evidence="3">Uncharacterized protein YndB with AHSA1/START domain</fullName>
    </submittedName>
</protein>
<dbReference type="OrthoDB" id="3365660at2"/>